<evidence type="ECO:0000259" key="3">
    <source>
        <dbReference type="Pfam" id="PF08450"/>
    </source>
</evidence>
<accession>A0ABS4Z1T2</accession>
<evidence type="ECO:0000313" key="4">
    <source>
        <dbReference type="EMBL" id="MBP2415013.1"/>
    </source>
</evidence>
<gene>
    <name evidence="4" type="ORF">JOF48_003812</name>
</gene>
<dbReference type="EMBL" id="JAGIOI010000001">
    <property type="protein sequence ID" value="MBP2415013.1"/>
    <property type="molecule type" value="Genomic_DNA"/>
</dbReference>
<sequence>MENRRIIAEGIGLGESARWHGGRFWFADWTRRSIHAVDPDGTEHQQFSVPTFPITFDWLPDGELLTVSGSAGELLTLTPTGDFAHVASLNQLSGTPWNEVAAHGENAYVNCIGYNYPGPARDSGIIALVRPGGSATVVAEHLAFPNGMAVVDGGTTLLVAESNAGCLTAFDIRADGSLGGRHVWAAVPGSAPDGICPGKGGIWYADVPNRQCVLVARGGEVLRTVELDRGAFSCAVGGEDAGTLLVMAAKWPDAMDPAAAASGRAVAVSLAVGAET</sequence>
<feature type="domain" description="SMP-30/Gluconolactonase/LRE-like region" evidence="3">
    <location>
        <begin position="13"/>
        <end position="249"/>
    </location>
</feature>
<reference evidence="4 5" key="1">
    <citation type="submission" date="2021-03" db="EMBL/GenBank/DDBJ databases">
        <title>Sequencing the genomes of 1000 actinobacteria strains.</title>
        <authorList>
            <person name="Klenk H.-P."/>
        </authorList>
    </citation>
    <scope>NUCLEOTIDE SEQUENCE [LARGE SCALE GENOMIC DNA]</scope>
    <source>
        <strain evidence="4 5">DSM 16005</strain>
    </source>
</reference>
<proteinExistence type="inferred from homology"/>
<evidence type="ECO:0000256" key="1">
    <source>
        <dbReference type="ARBA" id="ARBA00008853"/>
    </source>
</evidence>
<evidence type="ECO:0000313" key="5">
    <source>
        <dbReference type="Proteomes" id="UP000711614"/>
    </source>
</evidence>
<organism evidence="4 5">
    <name type="scientific">Arthrobacter stackebrandtii</name>
    <dbReference type="NCBI Taxonomy" id="272161"/>
    <lineage>
        <taxon>Bacteria</taxon>
        <taxon>Bacillati</taxon>
        <taxon>Actinomycetota</taxon>
        <taxon>Actinomycetes</taxon>
        <taxon>Micrococcales</taxon>
        <taxon>Micrococcaceae</taxon>
        <taxon>Arthrobacter</taxon>
    </lineage>
</organism>
<dbReference type="InterPro" id="IPR051262">
    <property type="entry name" value="SMP-30/CGR1_Lactonase"/>
</dbReference>
<name>A0ABS4Z1T2_9MICC</name>
<keyword evidence="2" id="KW-0378">Hydrolase</keyword>
<dbReference type="InterPro" id="IPR013658">
    <property type="entry name" value="SGL"/>
</dbReference>
<dbReference type="InterPro" id="IPR011042">
    <property type="entry name" value="6-blade_b-propeller_TolB-like"/>
</dbReference>
<dbReference type="PANTHER" id="PTHR47572">
    <property type="entry name" value="LIPOPROTEIN-RELATED"/>
    <property type="match status" value="1"/>
</dbReference>
<comment type="similarity">
    <text evidence="1">Belongs to the SMP-30/CGR1 family.</text>
</comment>
<dbReference type="Gene3D" id="2.120.10.30">
    <property type="entry name" value="TolB, C-terminal domain"/>
    <property type="match status" value="1"/>
</dbReference>
<comment type="caution">
    <text evidence="4">The sequence shown here is derived from an EMBL/GenBank/DDBJ whole genome shotgun (WGS) entry which is preliminary data.</text>
</comment>
<keyword evidence="5" id="KW-1185">Reference proteome</keyword>
<evidence type="ECO:0000256" key="2">
    <source>
        <dbReference type="ARBA" id="ARBA00022801"/>
    </source>
</evidence>
<dbReference type="RefSeq" id="WP_209683790.1">
    <property type="nucleotide sequence ID" value="NZ_JAGIOI010000001.1"/>
</dbReference>
<dbReference type="PANTHER" id="PTHR47572:SF4">
    <property type="entry name" value="LACTONASE DRP35"/>
    <property type="match status" value="1"/>
</dbReference>
<protein>
    <submittedName>
        <fullName evidence="4">Sugar lactone lactonase YvrE</fullName>
    </submittedName>
</protein>
<dbReference type="SUPFAM" id="SSF63829">
    <property type="entry name" value="Calcium-dependent phosphotriesterase"/>
    <property type="match status" value="1"/>
</dbReference>
<dbReference type="Proteomes" id="UP000711614">
    <property type="component" value="Unassembled WGS sequence"/>
</dbReference>
<dbReference type="Pfam" id="PF08450">
    <property type="entry name" value="SGL"/>
    <property type="match status" value="1"/>
</dbReference>